<dbReference type="Gene3D" id="3.30.710.10">
    <property type="entry name" value="Potassium Channel Kv1.1, Chain A"/>
    <property type="match status" value="1"/>
</dbReference>
<dbReference type="InterPro" id="IPR047071">
    <property type="entry name" value="KLHL24_BACK"/>
</dbReference>
<dbReference type="GO" id="GO:0005737">
    <property type="term" value="C:cytoplasm"/>
    <property type="evidence" value="ECO:0000318"/>
    <property type="project" value="GO_Central"/>
</dbReference>
<dbReference type="InterPro" id="IPR011705">
    <property type="entry name" value="BACK"/>
</dbReference>
<dbReference type="AlphaFoldDB" id="A0A1L8HJV7"/>
<dbReference type="SMART" id="SM00875">
    <property type="entry name" value="BACK"/>
    <property type="match status" value="1"/>
</dbReference>
<dbReference type="Gene3D" id="2.120.10.80">
    <property type="entry name" value="Kelch-type beta propeller"/>
    <property type="match status" value="1"/>
</dbReference>
<dbReference type="InterPro" id="IPR006652">
    <property type="entry name" value="Kelch_1"/>
</dbReference>
<dbReference type="SMART" id="SM00612">
    <property type="entry name" value="Kelch"/>
    <property type="match status" value="6"/>
</dbReference>
<dbReference type="Pfam" id="PF24681">
    <property type="entry name" value="Kelch_KLHDC2_KLHL20_DRC7"/>
    <property type="match status" value="1"/>
</dbReference>
<dbReference type="PANTHER" id="PTHR24412">
    <property type="entry name" value="KELCH PROTEIN"/>
    <property type="match status" value="1"/>
</dbReference>
<dbReference type="GeneID" id="108708820"/>
<evidence type="ECO:0000313" key="2">
    <source>
        <dbReference type="RefSeq" id="XP_018103370.2"/>
    </source>
</evidence>
<dbReference type="GO" id="GO:0043161">
    <property type="term" value="P:proteasome-mediated ubiquitin-dependent protein catabolic process"/>
    <property type="evidence" value="ECO:0000318"/>
    <property type="project" value="GO_Central"/>
</dbReference>
<dbReference type="RefSeq" id="XP_018103370.2">
    <property type="nucleotide sequence ID" value="XM_018247881.2"/>
</dbReference>
<organism evidence="1 2">
    <name type="scientific">Xenopus laevis</name>
    <name type="common">African clawed frog</name>
    <dbReference type="NCBI Taxonomy" id="8355"/>
    <lineage>
        <taxon>Eukaryota</taxon>
        <taxon>Metazoa</taxon>
        <taxon>Chordata</taxon>
        <taxon>Craniata</taxon>
        <taxon>Vertebrata</taxon>
        <taxon>Euteleostomi</taxon>
        <taxon>Amphibia</taxon>
        <taxon>Batrachia</taxon>
        <taxon>Anura</taxon>
        <taxon>Pipoidea</taxon>
        <taxon>Pipidae</taxon>
        <taxon>Xenopodinae</taxon>
        <taxon>Xenopus</taxon>
        <taxon>Xenopus</taxon>
    </lineage>
</organism>
<proteinExistence type="predicted"/>
<dbReference type="PANTHER" id="PTHR24412:SF187">
    <property type="entry name" value="KELCH-LIKE PROTEIN 35"/>
    <property type="match status" value="1"/>
</dbReference>
<dbReference type="Proteomes" id="UP000186698">
    <property type="component" value="Chromosome 2L"/>
</dbReference>
<dbReference type="PIRSF" id="PIRSF037037">
    <property type="entry name" value="Kelch-like_protein_gigaxonin"/>
    <property type="match status" value="1"/>
</dbReference>
<dbReference type="OrthoDB" id="19132at2759"/>
<dbReference type="SUPFAM" id="SSF54695">
    <property type="entry name" value="POZ domain"/>
    <property type="match status" value="1"/>
</dbReference>
<gene>
    <name evidence="2" type="primary">klhl35.L</name>
</gene>
<dbReference type="InterPro" id="IPR017096">
    <property type="entry name" value="BTB-kelch_protein"/>
</dbReference>
<dbReference type="Pfam" id="PF07707">
    <property type="entry name" value="BACK"/>
    <property type="match status" value="1"/>
</dbReference>
<dbReference type="PROSITE" id="PS50097">
    <property type="entry name" value="BTB"/>
    <property type="match status" value="1"/>
</dbReference>
<reference evidence="2" key="1">
    <citation type="submission" date="2025-08" db="UniProtKB">
        <authorList>
            <consortium name="RefSeq"/>
        </authorList>
    </citation>
    <scope>IDENTIFICATION</scope>
    <source>
        <strain evidence="2">J_2021</strain>
        <tissue evidence="2">Erythrocytes</tissue>
    </source>
</reference>
<name>A0A1L8HJV7_XENLA</name>
<dbReference type="Gene3D" id="1.25.40.420">
    <property type="match status" value="1"/>
</dbReference>
<dbReference type="Pfam" id="PF00651">
    <property type="entry name" value="BTB"/>
    <property type="match status" value="1"/>
</dbReference>
<dbReference type="CDD" id="cd18265">
    <property type="entry name" value="BTB_POZ_KLHL35"/>
    <property type="match status" value="1"/>
</dbReference>
<dbReference type="SUPFAM" id="SSF117281">
    <property type="entry name" value="Kelch motif"/>
    <property type="match status" value="1"/>
</dbReference>
<dbReference type="GO" id="GO:0031463">
    <property type="term" value="C:Cul3-RING ubiquitin ligase complex"/>
    <property type="evidence" value="ECO:0000318"/>
    <property type="project" value="GO_Central"/>
</dbReference>
<dbReference type="OMA" id="GCEAPCA"/>
<dbReference type="InterPro" id="IPR030601">
    <property type="entry name" value="KLHL35_BTB_POZ_dom"/>
</dbReference>
<dbReference type="InterPro" id="IPR011333">
    <property type="entry name" value="SKP1/BTB/POZ_sf"/>
</dbReference>
<accession>A0A1L8HJV7</accession>
<dbReference type="GO" id="GO:1990756">
    <property type="term" value="F:ubiquitin-like ligase-substrate adaptor activity"/>
    <property type="evidence" value="ECO:0000318"/>
    <property type="project" value="GO_Central"/>
</dbReference>
<dbReference type="KEGG" id="xla:108708820"/>
<dbReference type="SMART" id="SM00225">
    <property type="entry name" value="BTB"/>
    <property type="match status" value="1"/>
</dbReference>
<dbReference type="Pfam" id="PF01344">
    <property type="entry name" value="Kelch_1"/>
    <property type="match status" value="1"/>
</dbReference>
<sequence>MKGPHMFVIQSLTQIRMHQPLKEDLVYGTKGLENSNHEPRAEKLPMRLCNEACHALDILQSLNVYRKTGVFTDVVLVVEGKDYPCHKAILSACSSYFRAMFGGHLKESQLDVVEIQKVPSTVMDLLLEYMYGGSLQIEEENVVGILEASDLLHMNTLRDACVTFLENQLHPCNCVGIRKFADSFAISALSEKSKKLMLEGFAEVSCHEEFLDLSKEELVEYLSNEHLVVRKEEEVFEAVMKWVNRSSLVRSKHLKDLLELVKLPLLDPAYFLEKVEMDKTIQGCSECFPLLHEARVYYILGNQVNPLRVKPRRFTDLSEVIVIIGGCDKKGLLKLPFTDSYHPKGGRWTALASTPGYAKSEFAACMLKNNVYISGGEINSSDVWMLNTQLNSWVRIASLNKGRWRHKMVTLKGEIYALGGFDGMQRLSSVERYNTFSNTWTVVPPLLEAVSSAAVVTCMNKIYVIGGAIESITNTNKVQCFDPEENKWTLMEVSPFCQRCINAVELEGTIYVIGGLLSSIFSFDPAKDHWSEVASLPAPLESCGLTVCGGKIYILGGRDENGEGTDKVFTFDPKTGAVEMESPMQRCTSYHGCVTILQRS</sequence>
<dbReference type="InterPro" id="IPR000210">
    <property type="entry name" value="BTB/POZ_dom"/>
</dbReference>
<dbReference type="STRING" id="8355.A0A1L8HJV7"/>
<dbReference type="CTD" id="108708820"/>
<dbReference type="FunFam" id="1.25.40.420:FF:000001">
    <property type="entry name" value="Kelch-like family member 12"/>
    <property type="match status" value="1"/>
</dbReference>
<dbReference type="InterPro" id="IPR015915">
    <property type="entry name" value="Kelch-typ_b-propeller"/>
</dbReference>
<protein>
    <submittedName>
        <fullName evidence="2">Kelch-like protein 35</fullName>
    </submittedName>
</protein>
<keyword evidence="1" id="KW-1185">Reference proteome</keyword>
<evidence type="ECO:0000313" key="1">
    <source>
        <dbReference type="Proteomes" id="UP000186698"/>
    </source>
</evidence>
<dbReference type="PaxDb" id="8355-A0A1L8HJV7"/>
<dbReference type="CDD" id="cd18463">
    <property type="entry name" value="BACK_KLHL24"/>
    <property type="match status" value="1"/>
</dbReference>